<evidence type="ECO:0000313" key="4">
    <source>
        <dbReference type="Proteomes" id="UP000008076"/>
    </source>
</evidence>
<dbReference type="EMBL" id="DS548780">
    <property type="protein sequence ID" value="EDR27717.1"/>
    <property type="molecule type" value="Genomic_DNA"/>
</dbReference>
<feature type="compositionally biased region" description="Basic and acidic residues" evidence="1">
    <location>
        <begin position="219"/>
        <end position="239"/>
    </location>
</feature>
<dbReference type="Proteomes" id="UP000008076">
    <property type="component" value="Unassembled WGS sequence"/>
</dbReference>
<gene>
    <name evidence="3" type="ORF">EDI_005870</name>
</gene>
<sequence length="262" mass="29787">MNIIFIGLLISFVMSESIIITTLKSSDGHTITFKNIEFGKCYYTGTRSSDYYTHRGNNITISHYTSSSTCTGNKNETFVDINDKEIRKFCNQEANCSIEIKEKPYYIGYISFVEDDDQCSNHNNIYATYLTNTCAKYDKNSTVYSMLKVENGSMYHKFYSTEKCDEQKRVDAIKLWECGLCENGIIHKCENKTINPTDEKSNDHSEASNNQEDSSMNQSDEKSMSPSEEESKSYSEDSSNHNIDGASLTILSLIGMMVMLFV</sequence>
<feature type="region of interest" description="Disordered" evidence="1">
    <location>
        <begin position="193"/>
        <end position="240"/>
    </location>
</feature>
<dbReference type="GeneID" id="5881036"/>
<name>B0ECM7_ENTDS</name>
<feature type="chain" id="PRO_5012926273" evidence="2">
    <location>
        <begin position="16"/>
        <end position="262"/>
    </location>
</feature>
<dbReference type="RefSeq" id="XP_001736053.1">
    <property type="nucleotide sequence ID" value="XM_001736001.1"/>
</dbReference>
<protein>
    <submittedName>
        <fullName evidence="3">Uncharacterized protein</fullName>
    </submittedName>
</protein>
<keyword evidence="4" id="KW-1185">Reference proteome</keyword>
<evidence type="ECO:0000313" key="3">
    <source>
        <dbReference type="EMBL" id="EDR27717.1"/>
    </source>
</evidence>
<feature type="compositionally biased region" description="Basic and acidic residues" evidence="1">
    <location>
        <begin position="193"/>
        <end position="206"/>
    </location>
</feature>
<reference evidence="4" key="1">
    <citation type="submission" date="2007-12" db="EMBL/GenBank/DDBJ databases">
        <title>Annotation of Entamoeba dispar SAW760.</title>
        <authorList>
            <person name="Lorenzi H."/>
            <person name="Inman J."/>
            <person name="Schobel S."/>
            <person name="Amedeo P."/>
            <person name="Caler E."/>
        </authorList>
    </citation>
    <scope>NUCLEOTIDE SEQUENCE [LARGE SCALE GENOMIC DNA]</scope>
    <source>
        <strain evidence="4">ATCC PRA-260 / SAW760</strain>
    </source>
</reference>
<keyword evidence="2" id="KW-0732">Signal</keyword>
<proteinExistence type="predicted"/>
<feature type="compositionally biased region" description="Polar residues" evidence="1">
    <location>
        <begin position="207"/>
        <end position="218"/>
    </location>
</feature>
<dbReference type="AlphaFoldDB" id="B0ECM7"/>
<dbReference type="KEGG" id="edi:EDI_005870"/>
<organism evidence="4">
    <name type="scientific">Entamoeba dispar (strain ATCC PRA-260 / SAW760)</name>
    <dbReference type="NCBI Taxonomy" id="370354"/>
    <lineage>
        <taxon>Eukaryota</taxon>
        <taxon>Amoebozoa</taxon>
        <taxon>Evosea</taxon>
        <taxon>Archamoebae</taxon>
        <taxon>Mastigamoebida</taxon>
        <taxon>Entamoebidae</taxon>
        <taxon>Entamoeba</taxon>
    </lineage>
</organism>
<dbReference type="VEuPathDB" id="AmoebaDB:EDI_005870"/>
<evidence type="ECO:0000256" key="2">
    <source>
        <dbReference type="SAM" id="SignalP"/>
    </source>
</evidence>
<accession>B0ECM7</accession>
<evidence type="ECO:0000256" key="1">
    <source>
        <dbReference type="SAM" id="MobiDB-lite"/>
    </source>
</evidence>
<feature type="signal peptide" evidence="2">
    <location>
        <begin position="1"/>
        <end position="15"/>
    </location>
</feature>